<keyword evidence="3" id="KW-1185">Reference proteome</keyword>
<evidence type="ECO:0000313" key="3">
    <source>
        <dbReference type="Proteomes" id="UP000245207"/>
    </source>
</evidence>
<sequence>MSNSKVQKSSTRATETMKKHSFKETNYDTGDLIYQFGSDYLLGGDGVDYLVGLVLLYLWGTSRIFPLFLIQSLFGWSPPRQQPLTPVSEVSEPTESPSPYMDITTVPVGPEVDDVEDEMEEIEVARKLCS</sequence>
<dbReference type="AlphaFoldDB" id="A0A2U1LK63"/>
<feature type="compositionally biased region" description="Low complexity" evidence="1">
    <location>
        <begin position="85"/>
        <end position="99"/>
    </location>
</feature>
<dbReference type="EMBL" id="PKPP01008957">
    <property type="protein sequence ID" value="PWA49389.1"/>
    <property type="molecule type" value="Genomic_DNA"/>
</dbReference>
<comment type="caution">
    <text evidence="2">The sequence shown here is derived from an EMBL/GenBank/DDBJ whole genome shotgun (WGS) entry which is preliminary data.</text>
</comment>
<gene>
    <name evidence="2" type="ORF">CTI12_AA458270</name>
</gene>
<dbReference type="Proteomes" id="UP000245207">
    <property type="component" value="Unassembled WGS sequence"/>
</dbReference>
<accession>A0A2U1LK63</accession>
<proteinExistence type="predicted"/>
<dbReference type="STRING" id="35608.A0A2U1LK63"/>
<evidence type="ECO:0000313" key="2">
    <source>
        <dbReference type="EMBL" id="PWA49389.1"/>
    </source>
</evidence>
<protein>
    <submittedName>
        <fullName evidence="2">AAA+ ATPase domain-containing protein</fullName>
    </submittedName>
</protein>
<reference evidence="2 3" key="1">
    <citation type="journal article" date="2018" name="Mol. Plant">
        <title>The genome of Artemisia annua provides insight into the evolution of Asteraceae family and artemisinin biosynthesis.</title>
        <authorList>
            <person name="Shen Q."/>
            <person name="Zhang L."/>
            <person name="Liao Z."/>
            <person name="Wang S."/>
            <person name="Yan T."/>
            <person name="Shi P."/>
            <person name="Liu M."/>
            <person name="Fu X."/>
            <person name="Pan Q."/>
            <person name="Wang Y."/>
            <person name="Lv Z."/>
            <person name="Lu X."/>
            <person name="Zhang F."/>
            <person name="Jiang W."/>
            <person name="Ma Y."/>
            <person name="Chen M."/>
            <person name="Hao X."/>
            <person name="Li L."/>
            <person name="Tang Y."/>
            <person name="Lv G."/>
            <person name="Zhou Y."/>
            <person name="Sun X."/>
            <person name="Brodelius P.E."/>
            <person name="Rose J.K.C."/>
            <person name="Tang K."/>
        </authorList>
    </citation>
    <scope>NUCLEOTIDE SEQUENCE [LARGE SCALE GENOMIC DNA]</scope>
    <source>
        <strain evidence="3">cv. Huhao1</strain>
        <tissue evidence="2">Leaf</tissue>
    </source>
</reference>
<organism evidence="2 3">
    <name type="scientific">Artemisia annua</name>
    <name type="common">Sweet wormwood</name>
    <dbReference type="NCBI Taxonomy" id="35608"/>
    <lineage>
        <taxon>Eukaryota</taxon>
        <taxon>Viridiplantae</taxon>
        <taxon>Streptophyta</taxon>
        <taxon>Embryophyta</taxon>
        <taxon>Tracheophyta</taxon>
        <taxon>Spermatophyta</taxon>
        <taxon>Magnoliopsida</taxon>
        <taxon>eudicotyledons</taxon>
        <taxon>Gunneridae</taxon>
        <taxon>Pentapetalae</taxon>
        <taxon>asterids</taxon>
        <taxon>campanulids</taxon>
        <taxon>Asterales</taxon>
        <taxon>Asteraceae</taxon>
        <taxon>Asteroideae</taxon>
        <taxon>Anthemideae</taxon>
        <taxon>Artemisiinae</taxon>
        <taxon>Artemisia</taxon>
    </lineage>
</organism>
<feature type="region of interest" description="Disordered" evidence="1">
    <location>
        <begin position="81"/>
        <end position="107"/>
    </location>
</feature>
<name>A0A2U1LK63_ARTAN</name>
<evidence type="ECO:0000256" key="1">
    <source>
        <dbReference type="SAM" id="MobiDB-lite"/>
    </source>
</evidence>